<evidence type="ECO:0000313" key="1">
    <source>
        <dbReference type="EMBL" id="DAF59146.1"/>
    </source>
</evidence>
<organism evidence="1">
    <name type="scientific">Siphoviridae sp. ctmwf23</name>
    <dbReference type="NCBI Taxonomy" id="2827935"/>
    <lineage>
        <taxon>Viruses</taxon>
        <taxon>Duplodnaviria</taxon>
        <taxon>Heunggongvirae</taxon>
        <taxon>Uroviricota</taxon>
        <taxon>Caudoviricetes</taxon>
    </lineage>
</organism>
<sequence>MKTNKTITLLGKELTISQTYDSHGYGLTETIESIHIDLKELTSLITSEEDAEQIAQDMSDYAYNEAYNECKAQAEEGGALYAYRTLMIYLEGTGRYNSGYISASAMYIECESSSERCFTFGGQDIDRKEEEDEEGEEIAENIRYNEILYTLKLQKFSRRMSEDERNEFECLEDEALKNYKRLHPEEFDEEEDN</sequence>
<name>A0A8S5T8Q0_9CAUD</name>
<dbReference type="EMBL" id="BK032763">
    <property type="protein sequence ID" value="DAF59146.1"/>
    <property type="molecule type" value="Genomic_DNA"/>
</dbReference>
<proteinExistence type="predicted"/>
<reference evidence="1" key="1">
    <citation type="journal article" date="2021" name="Proc. Natl. Acad. Sci. U.S.A.">
        <title>A Catalog of Tens of Thousands of Viruses from Human Metagenomes Reveals Hidden Associations with Chronic Diseases.</title>
        <authorList>
            <person name="Tisza M.J."/>
            <person name="Buck C.B."/>
        </authorList>
    </citation>
    <scope>NUCLEOTIDE SEQUENCE</scope>
    <source>
        <strain evidence="1">Ctmwf23</strain>
    </source>
</reference>
<protein>
    <submittedName>
        <fullName evidence="1">NADH-ubiquinone oxidoreductase subunit b14.5b (NDUFC2)</fullName>
    </submittedName>
</protein>
<accession>A0A8S5T8Q0</accession>